<dbReference type="PANTHER" id="PTHR31920">
    <property type="entry name" value="B3 DOMAIN-CONTAINING"/>
    <property type="match status" value="1"/>
</dbReference>
<keyword evidence="5" id="KW-0539">Nucleus</keyword>
<evidence type="ECO:0000256" key="5">
    <source>
        <dbReference type="ARBA" id="ARBA00023242"/>
    </source>
</evidence>
<feature type="domain" description="TF-B3" evidence="6">
    <location>
        <begin position="14"/>
        <end position="107"/>
    </location>
</feature>
<sequence length="336" mass="38268">MGSSRPGSPVMKPSPPHFFKIINSPHQNLKIPRKFATTYGKDLANHVFLKFPDGKVWKVELIKSDEDAWLCNGWKEFAKHYSVCFGHLLVFRYDGDSSFHVIIFDMTASEIEYPLSATRGDETDANHMGDSQVPDPEEIEEVDYGKITSTELKLPVPNKKEAVKRQSRSKFCFVSLCCSFVYFAYSLFTRSSTLKSVLIFPAGGLSVAKRLRHCPFTVKKPFSSGNGKSRPLERARAFRSENPYFTKIMSPSYVSTGYTFYLPTEFSKENLSENPEMVVLQSANGGEWPVKCHYEGRSRYFLYWKSFVQANNVKVGDVCVFELIKSSEPRLKVVIF</sequence>
<dbReference type="PROSITE" id="PS50863">
    <property type="entry name" value="B3"/>
    <property type="match status" value="2"/>
</dbReference>
<accession>A0A834FYI6</accession>
<evidence type="ECO:0000313" key="7">
    <source>
        <dbReference type="EMBL" id="KAF7113892.1"/>
    </source>
</evidence>
<organism evidence="7 8">
    <name type="scientific">Rhododendron simsii</name>
    <name type="common">Sims's rhododendron</name>
    <dbReference type="NCBI Taxonomy" id="118357"/>
    <lineage>
        <taxon>Eukaryota</taxon>
        <taxon>Viridiplantae</taxon>
        <taxon>Streptophyta</taxon>
        <taxon>Embryophyta</taxon>
        <taxon>Tracheophyta</taxon>
        <taxon>Spermatophyta</taxon>
        <taxon>Magnoliopsida</taxon>
        <taxon>eudicotyledons</taxon>
        <taxon>Gunneridae</taxon>
        <taxon>Pentapetalae</taxon>
        <taxon>asterids</taxon>
        <taxon>Ericales</taxon>
        <taxon>Ericaceae</taxon>
        <taxon>Ericoideae</taxon>
        <taxon>Rhodoreae</taxon>
        <taxon>Rhododendron</taxon>
    </lineage>
</organism>
<protein>
    <recommendedName>
        <fullName evidence="6">TF-B3 domain-containing protein</fullName>
    </recommendedName>
</protein>
<evidence type="ECO:0000259" key="6">
    <source>
        <dbReference type="PROSITE" id="PS50863"/>
    </source>
</evidence>
<gene>
    <name evidence="7" type="ORF">RHSIM_RhsimUnG0104200</name>
</gene>
<evidence type="ECO:0000313" key="8">
    <source>
        <dbReference type="Proteomes" id="UP000626092"/>
    </source>
</evidence>
<dbReference type="GO" id="GO:0003677">
    <property type="term" value="F:DNA binding"/>
    <property type="evidence" value="ECO:0007669"/>
    <property type="project" value="UniProtKB-KW"/>
</dbReference>
<dbReference type="AlphaFoldDB" id="A0A834FYI6"/>
<feature type="domain" description="TF-B3" evidence="6">
    <location>
        <begin position="245"/>
        <end position="336"/>
    </location>
</feature>
<name>A0A834FYI6_RHOSS</name>
<keyword evidence="2" id="KW-0805">Transcription regulation</keyword>
<dbReference type="GO" id="GO:0005634">
    <property type="term" value="C:nucleus"/>
    <property type="evidence" value="ECO:0007669"/>
    <property type="project" value="UniProtKB-SubCell"/>
</dbReference>
<reference evidence="7" key="1">
    <citation type="submission" date="2019-11" db="EMBL/GenBank/DDBJ databases">
        <authorList>
            <person name="Liu Y."/>
            <person name="Hou J."/>
            <person name="Li T.-Q."/>
            <person name="Guan C.-H."/>
            <person name="Wu X."/>
            <person name="Wu H.-Z."/>
            <person name="Ling F."/>
            <person name="Zhang R."/>
            <person name="Shi X.-G."/>
            <person name="Ren J.-P."/>
            <person name="Chen E.-F."/>
            <person name="Sun J.-M."/>
        </authorList>
    </citation>
    <scope>NUCLEOTIDE SEQUENCE</scope>
    <source>
        <strain evidence="7">Adult_tree_wgs_1</strain>
        <tissue evidence="7">Leaves</tissue>
    </source>
</reference>
<evidence type="ECO:0000256" key="4">
    <source>
        <dbReference type="ARBA" id="ARBA00023163"/>
    </source>
</evidence>
<evidence type="ECO:0000256" key="2">
    <source>
        <dbReference type="ARBA" id="ARBA00023015"/>
    </source>
</evidence>
<dbReference type="SMART" id="SM01019">
    <property type="entry name" value="B3"/>
    <property type="match status" value="2"/>
</dbReference>
<evidence type="ECO:0000256" key="3">
    <source>
        <dbReference type="ARBA" id="ARBA00023125"/>
    </source>
</evidence>
<evidence type="ECO:0000256" key="1">
    <source>
        <dbReference type="ARBA" id="ARBA00004123"/>
    </source>
</evidence>
<comment type="caution">
    <text evidence="7">The sequence shown here is derived from an EMBL/GenBank/DDBJ whole genome shotgun (WGS) entry which is preliminary data.</text>
</comment>
<dbReference type="OrthoDB" id="623918at2759"/>
<dbReference type="Gene3D" id="2.40.330.10">
    <property type="entry name" value="DNA-binding pseudobarrel domain"/>
    <property type="match status" value="2"/>
</dbReference>
<keyword evidence="4" id="KW-0804">Transcription</keyword>
<dbReference type="Pfam" id="PF02362">
    <property type="entry name" value="B3"/>
    <property type="match status" value="2"/>
</dbReference>
<dbReference type="SUPFAM" id="SSF101936">
    <property type="entry name" value="DNA-binding pseudobarrel domain"/>
    <property type="match status" value="2"/>
</dbReference>
<dbReference type="InterPro" id="IPR015300">
    <property type="entry name" value="DNA-bd_pseudobarrel_sf"/>
</dbReference>
<keyword evidence="8" id="KW-1185">Reference proteome</keyword>
<dbReference type="InterPro" id="IPR003340">
    <property type="entry name" value="B3_DNA-bd"/>
</dbReference>
<proteinExistence type="predicted"/>
<dbReference type="EMBL" id="WJXA01000250">
    <property type="protein sequence ID" value="KAF7113892.1"/>
    <property type="molecule type" value="Genomic_DNA"/>
</dbReference>
<dbReference type="CDD" id="cd10017">
    <property type="entry name" value="B3_DNA"/>
    <property type="match status" value="2"/>
</dbReference>
<comment type="subcellular location">
    <subcellularLocation>
        <location evidence="1">Nucleus</location>
    </subcellularLocation>
</comment>
<dbReference type="InterPro" id="IPR050655">
    <property type="entry name" value="Plant_B3_domain"/>
</dbReference>
<dbReference type="PANTHER" id="PTHR31920:SF108">
    <property type="entry name" value="B3 DOMAIN-CONTAINING TRANSCRIPTION FACTOR VRN1-LIKE"/>
    <property type="match status" value="1"/>
</dbReference>
<keyword evidence="3" id="KW-0238">DNA-binding</keyword>
<dbReference type="Proteomes" id="UP000626092">
    <property type="component" value="Unassembled WGS sequence"/>
</dbReference>